<dbReference type="EMBL" id="QGGQ01000004">
    <property type="protein sequence ID" value="PWK23672.1"/>
    <property type="molecule type" value="Genomic_DNA"/>
</dbReference>
<evidence type="ECO:0000313" key="6">
    <source>
        <dbReference type="Proteomes" id="UP000245667"/>
    </source>
</evidence>
<comment type="similarity">
    <text evidence="1 3">Belongs to the short-chain dehydrogenases/reductases (SDR) family.</text>
</comment>
<dbReference type="OrthoDB" id="822355at2"/>
<proteinExistence type="inferred from homology"/>
<dbReference type="PROSITE" id="PS00061">
    <property type="entry name" value="ADH_SHORT"/>
    <property type="match status" value="1"/>
</dbReference>
<protein>
    <submittedName>
        <fullName evidence="4">SDR family oxidoreductase</fullName>
    </submittedName>
    <submittedName>
        <fullName evidence="5">Short-subunit dehydrogenase</fullName>
    </submittedName>
</protein>
<keyword evidence="7" id="KW-1185">Reference proteome</keyword>
<dbReference type="PANTHER" id="PTHR43976">
    <property type="entry name" value="SHORT CHAIN DEHYDROGENASE"/>
    <property type="match status" value="1"/>
</dbReference>
<sequence length="292" mass="32024">MKTVLITGTSKGIGLETAFAFGRAGYKVFATMRNPENASVFKQKIKEESLDITISKMDVDSDSSVKQCTDALLDQHGAIDVLVNNAGIERHGAIEEMSMDDFQAIMNTNYLGVIRCTKAMLPQMRKNKKGCIINIASVSGHIANSPLGGYAASKHALEAISEALAQEVKPFNIKVAIVEPGIINTQMASDIAVDGQSIYPHSKRFAGLFAASLQTPTPPTLVAEKILEVAESNSWKLRHPVGPDAEPFILWRASMTDEQWVDWNACSDEEWYMAVEQDFGLNARPMEHQAKH</sequence>
<accession>A0A316E2B0</accession>
<name>A0A316E2B0_9FLAO</name>
<dbReference type="PRINTS" id="PR00080">
    <property type="entry name" value="SDRFAMILY"/>
</dbReference>
<dbReference type="InterPro" id="IPR002347">
    <property type="entry name" value="SDR_fam"/>
</dbReference>
<reference evidence="5 6" key="1">
    <citation type="submission" date="2018-05" db="EMBL/GenBank/DDBJ databases">
        <title>Genomic Encyclopedia of Archaeal and Bacterial Type Strains, Phase II (KMG-II): from individual species to whole genera.</title>
        <authorList>
            <person name="Goeker M."/>
        </authorList>
    </citation>
    <scope>NUCLEOTIDE SEQUENCE [LARGE SCALE GENOMIC DNA]</scope>
    <source>
        <strain evidence="5 6">DSM 23514</strain>
    </source>
</reference>
<evidence type="ECO:0000256" key="2">
    <source>
        <dbReference type="ARBA" id="ARBA00023002"/>
    </source>
</evidence>
<evidence type="ECO:0000256" key="3">
    <source>
        <dbReference type="RuleBase" id="RU000363"/>
    </source>
</evidence>
<dbReference type="AlphaFoldDB" id="A0A316E2B0"/>
<dbReference type="EMBL" id="JACWLN010000004">
    <property type="protein sequence ID" value="MBD1261087.1"/>
    <property type="molecule type" value="Genomic_DNA"/>
</dbReference>
<dbReference type="InterPro" id="IPR020904">
    <property type="entry name" value="Sc_DH/Rdtase_CS"/>
</dbReference>
<dbReference type="PRINTS" id="PR00081">
    <property type="entry name" value="GDHRDH"/>
</dbReference>
<reference evidence="4 7" key="2">
    <citation type="submission" date="2020-07" db="EMBL/GenBank/DDBJ databases">
        <title>The draft genome sequence of Maribacter polysiphoniae KCTC 22021.</title>
        <authorList>
            <person name="Mu L."/>
        </authorList>
    </citation>
    <scope>NUCLEOTIDE SEQUENCE [LARGE SCALE GENOMIC DNA]</scope>
    <source>
        <strain evidence="4 7">KCTC 22021</strain>
    </source>
</reference>
<gene>
    <name evidence="4" type="ORF">HZY62_10845</name>
    <name evidence="5" type="ORF">LX92_02239</name>
</gene>
<dbReference type="Pfam" id="PF00106">
    <property type="entry name" value="adh_short"/>
    <property type="match status" value="1"/>
</dbReference>
<dbReference type="SUPFAM" id="SSF51735">
    <property type="entry name" value="NAD(P)-binding Rossmann-fold domains"/>
    <property type="match status" value="1"/>
</dbReference>
<dbReference type="PANTHER" id="PTHR43976:SF16">
    <property type="entry name" value="SHORT-CHAIN DEHYDROGENASE_REDUCTASE FAMILY PROTEIN"/>
    <property type="match status" value="1"/>
</dbReference>
<dbReference type="Proteomes" id="UP000651837">
    <property type="component" value="Unassembled WGS sequence"/>
</dbReference>
<evidence type="ECO:0000313" key="5">
    <source>
        <dbReference type="EMBL" id="PWK23672.1"/>
    </source>
</evidence>
<evidence type="ECO:0000313" key="4">
    <source>
        <dbReference type="EMBL" id="MBD1261087.1"/>
    </source>
</evidence>
<dbReference type="CDD" id="cd05374">
    <property type="entry name" value="17beta-HSD-like_SDR_c"/>
    <property type="match status" value="1"/>
</dbReference>
<evidence type="ECO:0000256" key="1">
    <source>
        <dbReference type="ARBA" id="ARBA00006484"/>
    </source>
</evidence>
<keyword evidence="2" id="KW-0560">Oxidoreductase</keyword>
<evidence type="ECO:0000313" key="7">
    <source>
        <dbReference type="Proteomes" id="UP000651837"/>
    </source>
</evidence>
<dbReference type="GO" id="GO:0016491">
    <property type="term" value="F:oxidoreductase activity"/>
    <property type="evidence" value="ECO:0007669"/>
    <property type="project" value="UniProtKB-KW"/>
</dbReference>
<organism evidence="5 6">
    <name type="scientific">Maribacter polysiphoniae</name>
    <dbReference type="NCBI Taxonomy" id="429344"/>
    <lineage>
        <taxon>Bacteria</taxon>
        <taxon>Pseudomonadati</taxon>
        <taxon>Bacteroidota</taxon>
        <taxon>Flavobacteriia</taxon>
        <taxon>Flavobacteriales</taxon>
        <taxon>Flavobacteriaceae</taxon>
        <taxon>Maribacter</taxon>
    </lineage>
</organism>
<dbReference type="InterPro" id="IPR051911">
    <property type="entry name" value="SDR_oxidoreductase"/>
</dbReference>
<dbReference type="RefSeq" id="WP_109650510.1">
    <property type="nucleotide sequence ID" value="NZ_JACWLN010000004.1"/>
</dbReference>
<dbReference type="Proteomes" id="UP000245667">
    <property type="component" value="Unassembled WGS sequence"/>
</dbReference>
<dbReference type="InterPro" id="IPR036291">
    <property type="entry name" value="NAD(P)-bd_dom_sf"/>
</dbReference>
<dbReference type="Gene3D" id="3.40.50.720">
    <property type="entry name" value="NAD(P)-binding Rossmann-like Domain"/>
    <property type="match status" value="1"/>
</dbReference>
<comment type="caution">
    <text evidence="5">The sequence shown here is derived from an EMBL/GenBank/DDBJ whole genome shotgun (WGS) entry which is preliminary data.</text>
</comment>